<name>A0A8B9SM71_ANAPL</name>
<feature type="region of interest" description="Disordered" evidence="1">
    <location>
        <begin position="95"/>
        <end position="141"/>
    </location>
</feature>
<dbReference type="AlphaFoldDB" id="A0A8B9SM71"/>
<evidence type="ECO:0000313" key="2">
    <source>
        <dbReference type="Ensembl" id="ENSAPLP00020008362.1"/>
    </source>
</evidence>
<protein>
    <submittedName>
        <fullName evidence="2">Uncharacterized protein</fullName>
    </submittedName>
</protein>
<reference evidence="2" key="1">
    <citation type="submission" date="2019-08" db="EMBL/GenBank/DDBJ databases">
        <title>Three high-quality genomes provides insights into domestication of ducks.</title>
        <authorList>
            <person name="Hou Z.C."/>
            <person name="Zhu F."/>
            <person name="Yin Z.T."/>
            <person name="Zhang F."/>
        </authorList>
    </citation>
    <scope>NUCLEOTIDE SEQUENCE [LARGE SCALE GENOMIC DNA]</scope>
</reference>
<sequence>APWLCSGPGGCWQAAPATAAHHSPRAATASFRTSLFLSSRGLASARITLAFESARVLCAPQEPPASRGRQQEHLPRWWAGCTGLGRWLSTWDRPFRDSYGQEGEDAGSEPLGEGAGGGGAGASSHRGQPRGSPAPAWARCR</sequence>
<proteinExistence type="predicted"/>
<dbReference type="Ensembl" id="ENSAPLT00020008997.1">
    <property type="protein sequence ID" value="ENSAPLP00020008362.1"/>
    <property type="gene ID" value="ENSAPLG00020006171.1"/>
</dbReference>
<reference evidence="2" key="3">
    <citation type="submission" date="2025-09" db="UniProtKB">
        <authorList>
            <consortium name="Ensembl"/>
        </authorList>
    </citation>
    <scope>IDENTIFICATION</scope>
</reference>
<organism evidence="2 3">
    <name type="scientific">Anas platyrhynchos</name>
    <name type="common">Mallard</name>
    <name type="synonym">Anas boschas</name>
    <dbReference type="NCBI Taxonomy" id="8839"/>
    <lineage>
        <taxon>Eukaryota</taxon>
        <taxon>Metazoa</taxon>
        <taxon>Chordata</taxon>
        <taxon>Craniata</taxon>
        <taxon>Vertebrata</taxon>
        <taxon>Euteleostomi</taxon>
        <taxon>Archelosauria</taxon>
        <taxon>Archosauria</taxon>
        <taxon>Dinosauria</taxon>
        <taxon>Saurischia</taxon>
        <taxon>Theropoda</taxon>
        <taxon>Coelurosauria</taxon>
        <taxon>Aves</taxon>
        <taxon>Neognathae</taxon>
        <taxon>Galloanserae</taxon>
        <taxon>Anseriformes</taxon>
        <taxon>Anatidae</taxon>
        <taxon>Anatinae</taxon>
        <taxon>Anas</taxon>
    </lineage>
</organism>
<evidence type="ECO:0000313" key="3">
    <source>
        <dbReference type="Proteomes" id="UP000694400"/>
    </source>
</evidence>
<evidence type="ECO:0000256" key="1">
    <source>
        <dbReference type="SAM" id="MobiDB-lite"/>
    </source>
</evidence>
<accession>A0A8B9SM71</accession>
<reference evidence="2" key="2">
    <citation type="submission" date="2025-08" db="UniProtKB">
        <authorList>
            <consortium name="Ensembl"/>
        </authorList>
    </citation>
    <scope>IDENTIFICATION</scope>
</reference>
<dbReference type="Proteomes" id="UP000694400">
    <property type="component" value="Chromosome 7"/>
</dbReference>